<evidence type="ECO:0000313" key="2">
    <source>
        <dbReference type="Proteomes" id="UP000304953"/>
    </source>
</evidence>
<evidence type="ECO:0000313" key="1">
    <source>
        <dbReference type="EMBL" id="TGY95786.1"/>
    </source>
</evidence>
<gene>
    <name evidence="1" type="ORF">E5329_13150</name>
</gene>
<organism evidence="1 2">
    <name type="scientific">Petralouisia muris</name>
    <dbReference type="NCBI Taxonomy" id="3032872"/>
    <lineage>
        <taxon>Bacteria</taxon>
        <taxon>Bacillati</taxon>
        <taxon>Bacillota</taxon>
        <taxon>Clostridia</taxon>
        <taxon>Lachnospirales</taxon>
        <taxon>Lachnospiraceae</taxon>
        <taxon>Petralouisia</taxon>
    </lineage>
</organism>
<keyword evidence="2" id="KW-1185">Reference proteome</keyword>
<protein>
    <submittedName>
        <fullName evidence="1">Uncharacterized protein</fullName>
    </submittedName>
</protein>
<comment type="caution">
    <text evidence="1">The sequence shown here is derived from an EMBL/GenBank/DDBJ whole genome shotgun (WGS) entry which is preliminary data.</text>
</comment>
<name>A0AC61RVG9_9FIRM</name>
<dbReference type="EMBL" id="SRYA01000024">
    <property type="protein sequence ID" value="TGY95786.1"/>
    <property type="molecule type" value="Genomic_DNA"/>
</dbReference>
<sequence>MKKSMKKISSLVLTLAVLLTGILFVPQAGSSAEAASYFYLPSSYRNMVFYCAPDDLPATFVTLKVCRKGSLKKPRPSSIQSLASSDSSIARPYINKDGDIRVYFFKKAGTADITFQIGSQTLKSTITVKNYSNPLKSFKVGKKNFTSCYQSSTEYNYFHSSILKNQTVSAKAAKGWKITSLKMQYGSGSYQISSCRKTSFSKKVTFDGDLDYITFTMRNTKTKAYVTLTWNCIKED</sequence>
<proteinExistence type="predicted"/>
<accession>A0AC61RVG9</accession>
<dbReference type="Proteomes" id="UP000304953">
    <property type="component" value="Unassembled WGS sequence"/>
</dbReference>
<reference evidence="1" key="1">
    <citation type="submission" date="2019-04" db="EMBL/GenBank/DDBJ databases">
        <title>Microbes associate with the intestines of laboratory mice.</title>
        <authorList>
            <person name="Navarre W."/>
            <person name="Wong E."/>
            <person name="Huang K."/>
            <person name="Tropini C."/>
            <person name="Ng K."/>
            <person name="Yu B."/>
        </authorList>
    </citation>
    <scope>NUCLEOTIDE SEQUENCE</scope>
    <source>
        <strain evidence="1">NM01_1-7b</strain>
    </source>
</reference>